<dbReference type="Gene3D" id="1.20.1250.20">
    <property type="entry name" value="MFS general substrate transporter like domains"/>
    <property type="match status" value="1"/>
</dbReference>
<feature type="transmembrane region" description="Helical" evidence="6">
    <location>
        <begin position="53"/>
        <end position="72"/>
    </location>
</feature>
<feature type="transmembrane region" description="Helical" evidence="6">
    <location>
        <begin position="105"/>
        <end position="126"/>
    </location>
</feature>
<dbReference type="Proteomes" id="UP000755585">
    <property type="component" value="Unassembled WGS sequence"/>
</dbReference>
<evidence type="ECO:0000256" key="4">
    <source>
        <dbReference type="ARBA" id="ARBA00022989"/>
    </source>
</evidence>
<name>A0ABS4UWH5_9ACTN</name>
<evidence type="ECO:0000256" key="3">
    <source>
        <dbReference type="ARBA" id="ARBA00022692"/>
    </source>
</evidence>
<dbReference type="EMBL" id="JAGINT010000002">
    <property type="protein sequence ID" value="MBP2355990.1"/>
    <property type="molecule type" value="Genomic_DNA"/>
</dbReference>
<proteinExistence type="predicted"/>
<reference evidence="7 8" key="1">
    <citation type="submission" date="2021-03" db="EMBL/GenBank/DDBJ databases">
        <title>Sequencing the genomes of 1000 actinobacteria strains.</title>
        <authorList>
            <person name="Klenk H.-P."/>
        </authorList>
    </citation>
    <scope>NUCLEOTIDE SEQUENCE [LARGE SCALE GENOMIC DNA]</scope>
    <source>
        <strain evidence="7 8">DSM 18824</strain>
    </source>
</reference>
<dbReference type="InterPro" id="IPR052983">
    <property type="entry name" value="MFS_Riboflavin_Transporter"/>
</dbReference>
<dbReference type="InterPro" id="IPR036259">
    <property type="entry name" value="MFS_trans_sf"/>
</dbReference>
<feature type="transmembrane region" description="Helical" evidence="6">
    <location>
        <begin position="20"/>
        <end position="41"/>
    </location>
</feature>
<evidence type="ECO:0000256" key="2">
    <source>
        <dbReference type="ARBA" id="ARBA00022448"/>
    </source>
</evidence>
<evidence type="ECO:0000256" key="1">
    <source>
        <dbReference type="ARBA" id="ARBA00004141"/>
    </source>
</evidence>
<feature type="transmembrane region" description="Helical" evidence="6">
    <location>
        <begin position="168"/>
        <end position="191"/>
    </location>
</feature>
<keyword evidence="2" id="KW-0813">Transport</keyword>
<evidence type="ECO:0000313" key="7">
    <source>
        <dbReference type="EMBL" id="MBP2355990.1"/>
    </source>
</evidence>
<organism evidence="7 8">
    <name type="scientific">Kribbella aluminosa</name>
    <dbReference type="NCBI Taxonomy" id="416017"/>
    <lineage>
        <taxon>Bacteria</taxon>
        <taxon>Bacillati</taxon>
        <taxon>Actinomycetota</taxon>
        <taxon>Actinomycetes</taxon>
        <taxon>Propionibacteriales</taxon>
        <taxon>Kribbellaceae</taxon>
        <taxon>Kribbella</taxon>
    </lineage>
</organism>
<comment type="subcellular location">
    <subcellularLocation>
        <location evidence="1">Membrane</location>
        <topology evidence="1">Multi-pass membrane protein</topology>
    </subcellularLocation>
</comment>
<dbReference type="PANTHER" id="PTHR43385:SF1">
    <property type="entry name" value="RIBOFLAVIN TRANSPORTER RIBJ"/>
    <property type="match status" value="1"/>
</dbReference>
<dbReference type="SUPFAM" id="SSF103473">
    <property type="entry name" value="MFS general substrate transporter"/>
    <property type="match status" value="1"/>
</dbReference>
<protein>
    <submittedName>
        <fullName evidence="7">MFS family permease</fullName>
    </submittedName>
</protein>
<feature type="transmembrane region" description="Helical" evidence="6">
    <location>
        <begin position="138"/>
        <end position="162"/>
    </location>
</feature>
<sequence>MRHRRPSTCRRSPAAPGRFWLLAVAFVLHSAALAVIGVHLVTYLTRLGHSPTTAATLAGLLGLLSVTGRVLVTVLRRWLPITSISAIIVTGQGIALGLLPAAGRSVAGAAACLVAFGLGFGVASIAKPAILLDRYGDHGYATIAGFLGTPTTIAAATAPLAAATLATALGYTPLVLAAAAACLLGGLSLAITPRLPCHRSAA</sequence>
<evidence type="ECO:0000256" key="6">
    <source>
        <dbReference type="SAM" id="Phobius"/>
    </source>
</evidence>
<keyword evidence="8" id="KW-1185">Reference proteome</keyword>
<evidence type="ECO:0000256" key="5">
    <source>
        <dbReference type="ARBA" id="ARBA00023136"/>
    </source>
</evidence>
<keyword evidence="3 6" id="KW-0812">Transmembrane</keyword>
<feature type="transmembrane region" description="Helical" evidence="6">
    <location>
        <begin position="79"/>
        <end position="99"/>
    </location>
</feature>
<dbReference type="RefSeq" id="WP_209698582.1">
    <property type="nucleotide sequence ID" value="NZ_BAAAVU010000005.1"/>
</dbReference>
<dbReference type="PANTHER" id="PTHR43385">
    <property type="entry name" value="RIBOFLAVIN TRANSPORTER RIBJ"/>
    <property type="match status" value="1"/>
</dbReference>
<comment type="caution">
    <text evidence="7">The sequence shown here is derived from an EMBL/GenBank/DDBJ whole genome shotgun (WGS) entry which is preliminary data.</text>
</comment>
<keyword evidence="4 6" id="KW-1133">Transmembrane helix</keyword>
<gene>
    <name evidence="7" type="ORF">JOF29_007100</name>
</gene>
<accession>A0ABS4UWH5</accession>
<keyword evidence="5 6" id="KW-0472">Membrane</keyword>
<evidence type="ECO:0000313" key="8">
    <source>
        <dbReference type="Proteomes" id="UP000755585"/>
    </source>
</evidence>